<protein>
    <submittedName>
        <fullName evidence="5">Patatin-like phospholipase family protein</fullName>
    </submittedName>
</protein>
<evidence type="ECO:0000256" key="3">
    <source>
        <dbReference type="SAM" id="MobiDB-lite"/>
    </source>
</evidence>
<keyword evidence="6" id="KW-1185">Reference proteome</keyword>
<sequence>MNTGLILGGGGVVGIAWETGVLAALCEHAGFTPSACSVAVGTSAGAYVATMAMGGVDLVERARAEQSGALLTSPAPLPEPTPGATTDTGGGTSAVPPDIMRLMLSPEGPGIDRARAIGRLAMAATRDLDQDAAVHLFRSLLPLSIWPEGDLRITSVRCETGETVSWTRSDGIDLATAVASSCAVPGFFPPVRFDGAHYCDAPRLPSAAALAEEKNLDAIIFIGPRAGALANVAEDAELDELERQGLRIVRITDGPDFTEVAGELLDQRLRPRAARIGLEDGRRAAQQVAALL</sequence>
<reference evidence="5 6" key="1">
    <citation type="submission" date="2024-06" db="EMBL/GenBank/DDBJ databases">
        <authorList>
            <person name="Bataeva Y.V."/>
            <person name="Grigorian L.N."/>
            <person name="Solomentsev V.I."/>
        </authorList>
    </citation>
    <scope>NUCLEOTIDE SEQUENCE [LARGE SCALE GENOMIC DNA]</scope>
    <source>
        <strain evidence="6">SCPM-O-B-12605 (RCAM04882)</strain>
    </source>
</reference>
<comment type="caution">
    <text evidence="5">The sequence shown here is derived from an EMBL/GenBank/DDBJ whole genome shotgun (WGS) entry which is preliminary data.</text>
</comment>
<feature type="short sequence motif" description="GXSXG" evidence="2">
    <location>
        <begin position="41"/>
        <end position="45"/>
    </location>
</feature>
<comment type="caution">
    <text evidence="2">Lacks conserved residue(s) required for the propagation of feature annotation.</text>
</comment>
<dbReference type="InterPro" id="IPR016035">
    <property type="entry name" value="Acyl_Trfase/lysoPLipase"/>
</dbReference>
<evidence type="ECO:0000256" key="2">
    <source>
        <dbReference type="PROSITE-ProRule" id="PRU01161"/>
    </source>
</evidence>
<dbReference type="EMBL" id="JBEQNB010000027">
    <property type="protein sequence ID" value="MES0838321.1"/>
    <property type="molecule type" value="Genomic_DNA"/>
</dbReference>
<evidence type="ECO:0000256" key="1">
    <source>
        <dbReference type="ARBA" id="ARBA00023098"/>
    </source>
</evidence>
<dbReference type="RefSeq" id="WP_352987118.1">
    <property type="nucleotide sequence ID" value="NZ_JBEQNA010000026.1"/>
</dbReference>
<organism evidence="5 6">
    <name type="scientific">Nocardiopsis tropica</name>
    <dbReference type="NCBI Taxonomy" id="109330"/>
    <lineage>
        <taxon>Bacteria</taxon>
        <taxon>Bacillati</taxon>
        <taxon>Actinomycetota</taxon>
        <taxon>Actinomycetes</taxon>
        <taxon>Streptosporangiales</taxon>
        <taxon>Nocardiopsidaceae</taxon>
        <taxon>Nocardiopsis</taxon>
    </lineage>
</organism>
<feature type="region of interest" description="Disordered" evidence="3">
    <location>
        <begin position="69"/>
        <end position="92"/>
    </location>
</feature>
<feature type="domain" description="PNPLA" evidence="4">
    <location>
        <begin position="5"/>
        <end position="222"/>
    </location>
</feature>
<feature type="short sequence motif" description="GXGXXG" evidence="2">
    <location>
        <begin position="9"/>
        <end position="14"/>
    </location>
</feature>
<proteinExistence type="predicted"/>
<dbReference type="Gene3D" id="3.40.1090.10">
    <property type="entry name" value="Cytosolic phospholipase A2 catalytic domain"/>
    <property type="match status" value="2"/>
</dbReference>
<evidence type="ECO:0000313" key="5">
    <source>
        <dbReference type="EMBL" id="MES0838321.1"/>
    </source>
</evidence>
<dbReference type="InterPro" id="IPR002641">
    <property type="entry name" value="PNPLA_dom"/>
</dbReference>
<keyword evidence="1" id="KW-0443">Lipid metabolism</keyword>
<evidence type="ECO:0000313" key="6">
    <source>
        <dbReference type="Proteomes" id="UP001432401"/>
    </source>
</evidence>
<name>A0ABV2A5V5_9ACTN</name>
<dbReference type="Proteomes" id="UP001432401">
    <property type="component" value="Unassembled WGS sequence"/>
</dbReference>
<evidence type="ECO:0000259" key="4">
    <source>
        <dbReference type="PROSITE" id="PS51635"/>
    </source>
</evidence>
<dbReference type="PROSITE" id="PS51635">
    <property type="entry name" value="PNPLA"/>
    <property type="match status" value="1"/>
</dbReference>
<gene>
    <name evidence="5" type="ORF">ABUK86_31460</name>
</gene>
<accession>A0ABV2A5V5</accession>
<dbReference type="SUPFAM" id="SSF52151">
    <property type="entry name" value="FabD/lysophospholipase-like"/>
    <property type="match status" value="1"/>
</dbReference>
<dbReference type="Pfam" id="PF01734">
    <property type="entry name" value="Patatin"/>
    <property type="match status" value="1"/>
</dbReference>